<keyword evidence="1" id="KW-1133">Transmembrane helix</keyword>
<proteinExistence type="predicted"/>
<protein>
    <recommendedName>
        <fullName evidence="4">Facilitated glucose transporter</fullName>
    </recommendedName>
</protein>
<dbReference type="EMBL" id="RCZG01000002">
    <property type="protein sequence ID" value="TPG35988.1"/>
    <property type="molecule type" value="Genomic_DNA"/>
</dbReference>
<reference evidence="2 3" key="1">
    <citation type="journal article" date="2019" name="Environ. Microbiol.">
        <title>Species interactions and distinct microbial communities in high Arctic permafrost affected cryosols are associated with the CH4 and CO2 gas fluxes.</title>
        <authorList>
            <person name="Altshuler I."/>
            <person name="Hamel J."/>
            <person name="Turney S."/>
            <person name="Magnuson E."/>
            <person name="Levesque R."/>
            <person name="Greer C."/>
            <person name="Whyte L.G."/>
        </authorList>
    </citation>
    <scope>NUCLEOTIDE SEQUENCE [LARGE SCALE GENOMIC DNA]</scope>
    <source>
        <strain evidence="2 3">S5.20</strain>
    </source>
</reference>
<evidence type="ECO:0000313" key="3">
    <source>
        <dbReference type="Proteomes" id="UP000320095"/>
    </source>
</evidence>
<feature type="transmembrane region" description="Helical" evidence="1">
    <location>
        <begin position="26"/>
        <end position="50"/>
    </location>
</feature>
<sequence length="144" mass="14663">MGDRLAGGTARQRPHLTTRSLGSARFAVLAALTLDGVLSAIAGALLLPLYVGAIPVPISAVISGLVNAALVWAALQWAPTPRLAALPLWAWLATALALTLGGPGGDIVLSGAGIMQMAPVVFIVLGGAPPAYLLWRVTSRPARS</sequence>
<keyword evidence="1" id="KW-0472">Membrane</keyword>
<feature type="transmembrane region" description="Helical" evidence="1">
    <location>
        <begin position="82"/>
        <end position="102"/>
    </location>
</feature>
<accession>A0A502EE82</accession>
<dbReference type="Proteomes" id="UP000320095">
    <property type="component" value="Unassembled WGS sequence"/>
</dbReference>
<keyword evidence="1" id="KW-0812">Transmembrane</keyword>
<feature type="transmembrane region" description="Helical" evidence="1">
    <location>
        <begin position="114"/>
        <end position="135"/>
    </location>
</feature>
<comment type="caution">
    <text evidence="2">The sequence shown here is derived from an EMBL/GenBank/DDBJ whole genome shotgun (WGS) entry which is preliminary data.</text>
</comment>
<dbReference type="OrthoDB" id="4774349at2"/>
<evidence type="ECO:0000313" key="2">
    <source>
        <dbReference type="EMBL" id="TPG35988.1"/>
    </source>
</evidence>
<evidence type="ECO:0008006" key="4">
    <source>
        <dbReference type="Google" id="ProtNLM"/>
    </source>
</evidence>
<keyword evidence="3" id="KW-1185">Reference proteome</keyword>
<dbReference type="AlphaFoldDB" id="A0A502EE82"/>
<evidence type="ECO:0000256" key="1">
    <source>
        <dbReference type="SAM" id="Phobius"/>
    </source>
</evidence>
<feature type="transmembrane region" description="Helical" evidence="1">
    <location>
        <begin position="56"/>
        <end position="75"/>
    </location>
</feature>
<dbReference type="RefSeq" id="WP_140689426.1">
    <property type="nucleotide sequence ID" value="NZ_RCZG01000002.1"/>
</dbReference>
<organism evidence="2 3">
    <name type="scientific">Mycolicibacterium hodleri</name>
    <dbReference type="NCBI Taxonomy" id="49897"/>
    <lineage>
        <taxon>Bacteria</taxon>
        <taxon>Bacillati</taxon>
        <taxon>Actinomycetota</taxon>
        <taxon>Actinomycetes</taxon>
        <taxon>Mycobacteriales</taxon>
        <taxon>Mycobacteriaceae</taxon>
        <taxon>Mycolicibacterium</taxon>
    </lineage>
</organism>
<gene>
    <name evidence="2" type="ORF">EAH80_08215</name>
</gene>
<name>A0A502EE82_9MYCO</name>